<evidence type="ECO:0000313" key="2">
    <source>
        <dbReference type="EMBL" id="RGX95113.1"/>
    </source>
</evidence>
<dbReference type="InterPro" id="IPR011990">
    <property type="entry name" value="TPR-like_helical_dom_sf"/>
</dbReference>
<dbReference type="EMBL" id="QSCI01000029">
    <property type="protein sequence ID" value="RGX95113.1"/>
    <property type="molecule type" value="Genomic_DNA"/>
</dbReference>
<reference evidence="2 3" key="1">
    <citation type="submission" date="2018-08" db="EMBL/GenBank/DDBJ databases">
        <title>A genome reference for cultivated species of the human gut microbiota.</title>
        <authorList>
            <person name="Zou Y."/>
            <person name="Xue W."/>
            <person name="Luo G."/>
        </authorList>
    </citation>
    <scope>NUCLEOTIDE SEQUENCE [LARGE SCALE GENOMIC DNA]</scope>
    <source>
        <strain evidence="2 3">OF03-3</strain>
    </source>
</reference>
<proteinExistence type="predicted"/>
<evidence type="ECO:0000256" key="1">
    <source>
        <dbReference type="PROSITE-ProRule" id="PRU00339"/>
    </source>
</evidence>
<evidence type="ECO:0008006" key="4">
    <source>
        <dbReference type="Google" id="ProtNLM"/>
    </source>
</evidence>
<dbReference type="InterPro" id="IPR019734">
    <property type="entry name" value="TPR_rpt"/>
</dbReference>
<dbReference type="Gene3D" id="1.25.40.10">
    <property type="entry name" value="Tetratricopeptide repeat domain"/>
    <property type="match status" value="1"/>
</dbReference>
<dbReference type="Pfam" id="PF13176">
    <property type="entry name" value="TPR_7"/>
    <property type="match status" value="1"/>
</dbReference>
<dbReference type="SMART" id="SM00028">
    <property type="entry name" value="TPR"/>
    <property type="match status" value="4"/>
</dbReference>
<feature type="repeat" description="TPR" evidence="1">
    <location>
        <begin position="438"/>
        <end position="471"/>
    </location>
</feature>
<organism evidence="2 3">
    <name type="scientific">Segatella copri</name>
    <dbReference type="NCBI Taxonomy" id="165179"/>
    <lineage>
        <taxon>Bacteria</taxon>
        <taxon>Pseudomonadati</taxon>
        <taxon>Bacteroidota</taxon>
        <taxon>Bacteroidia</taxon>
        <taxon>Bacteroidales</taxon>
        <taxon>Prevotellaceae</taxon>
        <taxon>Segatella</taxon>
    </lineage>
</organism>
<dbReference type="Proteomes" id="UP000285604">
    <property type="component" value="Unassembled WGS sequence"/>
</dbReference>
<keyword evidence="1" id="KW-0802">TPR repeat</keyword>
<dbReference type="PROSITE" id="PS50005">
    <property type="entry name" value="TPR"/>
    <property type="match status" value="1"/>
</dbReference>
<comment type="caution">
    <text evidence="2">The sequence shown here is derived from an EMBL/GenBank/DDBJ whole genome shotgun (WGS) entry which is preliminary data.</text>
</comment>
<dbReference type="AlphaFoldDB" id="A0AA93BIZ8"/>
<dbReference type="SUPFAM" id="SSF48452">
    <property type="entry name" value="TPR-like"/>
    <property type="match status" value="1"/>
</dbReference>
<dbReference type="Pfam" id="PF13181">
    <property type="entry name" value="TPR_8"/>
    <property type="match status" value="1"/>
</dbReference>
<sequence>MVSYFFLKVHLSFSSSIYPRFVKGKHHLRYFFFCDMATIHHQSSHLVISAGLCGCFSIKKFGNMRGFVYFCDWKIISGMKKLGIIMAILLHVIVGFAQRSITVGAKIETDFQIWYLDSIVLSNDSTTLKWHVESKGNTYACMSLFPTMVDPDTMKEYHMKHVWGIAKEPDKTILNPGEVRSFISTFSRISKSTKQLDYNGNVNFWVKGINLKKGGYSKAAPYIPARKNLLSFNDSVNRKKSWKQLSVEEQKKMLNLSEKMFDLGMSAYGRGKYQDAIEIFTKVSDIDSIVYIGMGDGKLTSAPYLEPKRPYFSNYSKQWIASCYHRLGKDSLAETFFPYYKAVPFDRKLVRRSDSVLINNTLFTMRVSDSSELEGLFKKVCSLDSMNLGPGSYRFAMDLKNLANVYIMTNQIDAALALYVRTKNILDSIQPMNNDQYYSYLDNLAELYIRKFDYSNALACLKELIKVEPSEKMNILKTFQNSKKGELVSLYMSIGYYDEALKILREEINKQLSCPVQKNVNLLGKTPFSDVYSCYAKCLFEAGYHKEAIRVLNGGDFKSSTSNVDELLALGDYSRKNYDDDLALLYYNRAEDIFHKMDSLNN</sequence>
<protein>
    <recommendedName>
        <fullName evidence="4">Tetratricopeptide repeat protein</fullName>
    </recommendedName>
</protein>
<gene>
    <name evidence="2" type="ORF">DXA63_08090</name>
</gene>
<name>A0AA93BIZ8_9BACT</name>
<evidence type="ECO:0000313" key="3">
    <source>
        <dbReference type="Proteomes" id="UP000285604"/>
    </source>
</evidence>
<accession>A0AA93BIZ8</accession>